<evidence type="ECO:0000313" key="3">
    <source>
        <dbReference type="Proteomes" id="UP000679213"/>
    </source>
</evidence>
<keyword evidence="1" id="KW-0472">Membrane</keyword>
<keyword evidence="1" id="KW-0812">Transmembrane</keyword>
<dbReference type="KEGG" id="mesg:MLAUSG7_0901"/>
<accession>A0A8D6SXI7</accession>
<keyword evidence="1" id="KW-1133">Transmembrane helix</keyword>
<dbReference type="EMBL" id="LR792632">
    <property type="protein sequence ID" value="CAB3288791.1"/>
    <property type="molecule type" value="Genomic_DNA"/>
</dbReference>
<reference evidence="2 3" key="1">
    <citation type="submission" date="2020-04" db="EMBL/GenBank/DDBJ databases">
        <authorList>
            <consortium name="Genoscope - CEA"/>
            <person name="William W."/>
        </authorList>
    </citation>
    <scope>NUCLEOTIDE SEQUENCE [LARGE SCALE GENOMIC DNA]</scope>
    <source>
        <strain evidence="2 3">SG7</strain>
    </source>
</reference>
<dbReference type="Proteomes" id="UP000679213">
    <property type="component" value="Chromosome I"/>
</dbReference>
<feature type="transmembrane region" description="Helical" evidence="1">
    <location>
        <begin position="76"/>
        <end position="101"/>
    </location>
</feature>
<feature type="transmembrane region" description="Helical" evidence="1">
    <location>
        <begin position="7"/>
        <end position="26"/>
    </location>
</feature>
<evidence type="ECO:0000313" key="2">
    <source>
        <dbReference type="EMBL" id="CAB3288791.1"/>
    </source>
</evidence>
<keyword evidence="3" id="KW-1185">Reference proteome</keyword>
<protein>
    <recommendedName>
        <fullName evidence="4">Circular bacteriocin, circularin A/uberolysin family</fullName>
    </recommendedName>
</protein>
<sequence length="102" mass="10054">MNILKGSVLKVFGAVVLVSMIGVLVAEPVALGDIGAAAYIYGDATGNTFVKKFGEYSTKIGNVYAVGAAALGEATYIYTIGTIAAIGISGPALAGAAVAVLA</sequence>
<gene>
    <name evidence="2" type="ORF">MLAUSG7_0901</name>
</gene>
<evidence type="ECO:0008006" key="4">
    <source>
        <dbReference type="Google" id="ProtNLM"/>
    </source>
</evidence>
<proteinExistence type="predicted"/>
<name>A0A8D6SXI7_9EURY</name>
<organism evidence="2 3">
    <name type="scientific">Methanocaldococcus lauensis</name>
    <dbReference type="NCBI Taxonomy" id="2546128"/>
    <lineage>
        <taxon>Archaea</taxon>
        <taxon>Methanobacteriati</taxon>
        <taxon>Methanobacteriota</taxon>
        <taxon>Methanomada group</taxon>
        <taxon>Methanococci</taxon>
        <taxon>Methanococcales</taxon>
        <taxon>Methanocaldococcaceae</taxon>
        <taxon>Methanocaldococcus</taxon>
    </lineage>
</organism>
<dbReference type="AlphaFoldDB" id="A0A8D6SXI7"/>
<evidence type="ECO:0000256" key="1">
    <source>
        <dbReference type="SAM" id="Phobius"/>
    </source>
</evidence>